<evidence type="ECO:0000256" key="3">
    <source>
        <dbReference type="ARBA" id="ARBA00022723"/>
    </source>
</evidence>
<dbReference type="RefSeq" id="XP_041552074.1">
    <property type="nucleotide sequence ID" value="XM_041698939.1"/>
</dbReference>
<proteinExistence type="inferred from homology"/>
<keyword evidence="8" id="KW-0812">Transmembrane</keyword>
<dbReference type="InterPro" id="IPR017972">
    <property type="entry name" value="Cyt_P450_CS"/>
</dbReference>
<dbReference type="PRINTS" id="PR00463">
    <property type="entry name" value="EP450I"/>
</dbReference>
<dbReference type="GO" id="GO:0016705">
    <property type="term" value="F:oxidoreductase activity, acting on paired donors, with incorporation or reduction of molecular oxygen"/>
    <property type="evidence" value="ECO:0007669"/>
    <property type="project" value="InterPro"/>
</dbReference>
<evidence type="ECO:0000256" key="5">
    <source>
        <dbReference type="ARBA" id="ARBA00023004"/>
    </source>
</evidence>
<feature type="transmembrane region" description="Helical" evidence="8">
    <location>
        <begin position="20"/>
        <end position="39"/>
    </location>
</feature>
<dbReference type="AlphaFoldDB" id="A0A7R7XEJ1"/>
<evidence type="ECO:0000256" key="8">
    <source>
        <dbReference type="SAM" id="Phobius"/>
    </source>
</evidence>
<dbReference type="Gene3D" id="1.10.630.10">
    <property type="entry name" value="Cytochrome P450"/>
    <property type="match status" value="1"/>
</dbReference>
<dbReference type="OrthoDB" id="1470350at2759"/>
<dbReference type="InterPro" id="IPR002401">
    <property type="entry name" value="Cyt_P450_E_grp-I"/>
</dbReference>
<dbReference type="PRINTS" id="PR00385">
    <property type="entry name" value="P450"/>
</dbReference>
<reference evidence="9" key="2">
    <citation type="submission" date="2021-02" db="EMBL/GenBank/DDBJ databases">
        <title>Aspergillus puulaauensis MK2 genome sequence.</title>
        <authorList>
            <person name="Futagami T."/>
            <person name="Mori K."/>
            <person name="Kadooka C."/>
            <person name="Tanaka T."/>
        </authorList>
    </citation>
    <scope>NUCLEOTIDE SEQUENCE</scope>
    <source>
        <strain evidence="9">MK2</strain>
    </source>
</reference>
<name>A0A7R7XEJ1_9EURO</name>
<dbReference type="KEGG" id="apuu:APUU_20312A"/>
<evidence type="ECO:0000313" key="10">
    <source>
        <dbReference type="Proteomes" id="UP000654913"/>
    </source>
</evidence>
<keyword evidence="10" id="KW-1185">Reference proteome</keyword>
<dbReference type="PANTHER" id="PTHR24305:SF103">
    <property type="entry name" value="P450, PUTATIVE (EUROFUNG)-RELATED"/>
    <property type="match status" value="1"/>
</dbReference>
<evidence type="ECO:0000256" key="2">
    <source>
        <dbReference type="ARBA" id="ARBA00010617"/>
    </source>
</evidence>
<accession>A0A7R7XEJ1</accession>
<dbReference type="PROSITE" id="PS00086">
    <property type="entry name" value="CYTOCHROME_P450"/>
    <property type="match status" value="1"/>
</dbReference>
<protein>
    <recommendedName>
        <fullName evidence="11">Cytochrome P450</fullName>
    </recommendedName>
</protein>
<organism evidence="9 10">
    <name type="scientific">Aspergillus puulaauensis</name>
    <dbReference type="NCBI Taxonomy" id="1220207"/>
    <lineage>
        <taxon>Eukaryota</taxon>
        <taxon>Fungi</taxon>
        <taxon>Dikarya</taxon>
        <taxon>Ascomycota</taxon>
        <taxon>Pezizomycotina</taxon>
        <taxon>Eurotiomycetes</taxon>
        <taxon>Eurotiomycetidae</taxon>
        <taxon>Eurotiales</taxon>
        <taxon>Aspergillaceae</taxon>
        <taxon>Aspergillus</taxon>
    </lineage>
</organism>
<dbReference type="GO" id="GO:0005506">
    <property type="term" value="F:iron ion binding"/>
    <property type="evidence" value="ECO:0007669"/>
    <property type="project" value="InterPro"/>
</dbReference>
<feature type="binding site" description="axial binding residue" evidence="6">
    <location>
        <position position="457"/>
    </location>
    <ligand>
        <name>heme</name>
        <dbReference type="ChEBI" id="CHEBI:30413"/>
    </ligand>
    <ligandPart>
        <name>Fe</name>
        <dbReference type="ChEBI" id="CHEBI:18248"/>
    </ligandPart>
</feature>
<evidence type="ECO:0000256" key="1">
    <source>
        <dbReference type="ARBA" id="ARBA00001971"/>
    </source>
</evidence>
<dbReference type="InterPro" id="IPR001128">
    <property type="entry name" value="Cyt_P450"/>
</dbReference>
<keyword evidence="4 7" id="KW-0560">Oxidoreductase</keyword>
<dbReference type="GeneID" id="64969885"/>
<evidence type="ECO:0000313" key="9">
    <source>
        <dbReference type="EMBL" id="BCS19880.1"/>
    </source>
</evidence>
<reference evidence="9" key="1">
    <citation type="submission" date="2021-01" db="EMBL/GenBank/DDBJ databases">
        <authorList>
            <consortium name="Aspergillus puulaauensis MK2 genome sequencing consortium"/>
            <person name="Kazuki M."/>
            <person name="Futagami T."/>
        </authorList>
    </citation>
    <scope>NUCLEOTIDE SEQUENCE</scope>
    <source>
        <strain evidence="9">MK2</strain>
    </source>
</reference>
<keyword evidence="8" id="KW-0472">Membrane</keyword>
<comment type="cofactor">
    <cofactor evidence="1 6">
        <name>heme</name>
        <dbReference type="ChEBI" id="CHEBI:30413"/>
    </cofactor>
</comment>
<keyword evidence="8" id="KW-1133">Transmembrane helix</keyword>
<gene>
    <name evidence="9" type="ORF">APUU_20312A</name>
</gene>
<dbReference type="Proteomes" id="UP000654913">
    <property type="component" value="Chromosome 2"/>
</dbReference>
<dbReference type="Pfam" id="PF00067">
    <property type="entry name" value="p450"/>
    <property type="match status" value="1"/>
</dbReference>
<keyword evidence="6 7" id="KW-0349">Heme</keyword>
<dbReference type="GO" id="GO:0020037">
    <property type="term" value="F:heme binding"/>
    <property type="evidence" value="ECO:0007669"/>
    <property type="project" value="InterPro"/>
</dbReference>
<evidence type="ECO:0008006" key="11">
    <source>
        <dbReference type="Google" id="ProtNLM"/>
    </source>
</evidence>
<evidence type="ECO:0000256" key="7">
    <source>
        <dbReference type="RuleBase" id="RU000461"/>
    </source>
</evidence>
<keyword evidence="5 6" id="KW-0408">Iron</keyword>
<sequence length="511" mass="57716">MTLLRLLQKVFLRMVSITTSETLTIISTLSTAVILIYIVHMRFLHPLSKYPGPLLASLTNNFKAYYVYNLTLHEKLLELHMQYGPVVRVGPNHLHLWQGEAIAPIYKGGRSMGKTNFYDAFTAFNPNLFGGTNEDIHALRRRQLSHGFSQVSIQQLEPLIEGQMKILIDKLQVLAKNGEVFDFKNMLSLYVLDILGEVAFSKAFGVQDRGEAEELHAINDHLLLAGVIGELSCQNLWKALARMSPVSWMRRLVKSRNNLKNVCSNCVKFKINNPSERPDLLKSLVEAVDPATGSRLTEQEINSEAFAVLVAGSHSTSGTLTLLLWHLVQNPEMLAAVQKEIQTRLGPLADNQISYPIQGLEASLQYTMACVRENFRLNPVFTMPLWRRVGYPGGINIGNHYIPQGTSVCISNYVLHHNPDIWGADCESYKPNRWLDETYNKEKGKYLIPFSVGHRMCIGRNLAMTNILKTLTTLLSQFDFQPVEKQSRVWVRSSGIGEMKGEFLCRVSLKK</sequence>
<dbReference type="PANTHER" id="PTHR24305">
    <property type="entry name" value="CYTOCHROME P450"/>
    <property type="match status" value="1"/>
</dbReference>
<evidence type="ECO:0000256" key="4">
    <source>
        <dbReference type="ARBA" id="ARBA00023002"/>
    </source>
</evidence>
<dbReference type="InterPro" id="IPR050121">
    <property type="entry name" value="Cytochrome_P450_monoxygenase"/>
</dbReference>
<keyword evidence="3 6" id="KW-0479">Metal-binding</keyword>
<dbReference type="InterPro" id="IPR036396">
    <property type="entry name" value="Cyt_P450_sf"/>
</dbReference>
<keyword evidence="7" id="KW-0503">Monooxygenase</keyword>
<dbReference type="GO" id="GO:0004497">
    <property type="term" value="F:monooxygenase activity"/>
    <property type="evidence" value="ECO:0007669"/>
    <property type="project" value="UniProtKB-KW"/>
</dbReference>
<evidence type="ECO:0000256" key="6">
    <source>
        <dbReference type="PIRSR" id="PIRSR602401-1"/>
    </source>
</evidence>
<comment type="similarity">
    <text evidence="2 7">Belongs to the cytochrome P450 family.</text>
</comment>
<dbReference type="SUPFAM" id="SSF48264">
    <property type="entry name" value="Cytochrome P450"/>
    <property type="match status" value="1"/>
</dbReference>
<dbReference type="EMBL" id="AP024444">
    <property type="protein sequence ID" value="BCS19880.1"/>
    <property type="molecule type" value="Genomic_DNA"/>
</dbReference>